<dbReference type="GeneTree" id="ENSGT01040000240385"/>
<evidence type="ECO:0000256" key="1">
    <source>
        <dbReference type="ARBA" id="ARBA00022723"/>
    </source>
</evidence>
<dbReference type="SMART" id="SM00184">
    <property type="entry name" value="RING"/>
    <property type="match status" value="1"/>
</dbReference>
<dbReference type="InterPro" id="IPR013083">
    <property type="entry name" value="Znf_RING/FYVE/PHD"/>
</dbReference>
<dbReference type="InterPro" id="IPR050143">
    <property type="entry name" value="TRIM/RBCC"/>
</dbReference>
<reference evidence="7" key="2">
    <citation type="submission" date="2025-09" db="UniProtKB">
        <authorList>
            <consortium name="Ensembl"/>
        </authorList>
    </citation>
    <scope>IDENTIFICATION</scope>
</reference>
<name>A0A3B5L6W9_9TELE</name>
<dbReference type="PROSITE" id="PS00518">
    <property type="entry name" value="ZF_RING_1"/>
    <property type="match status" value="1"/>
</dbReference>
<dbReference type="InterPro" id="IPR017907">
    <property type="entry name" value="Znf_RING_CS"/>
</dbReference>
<dbReference type="InterPro" id="IPR027370">
    <property type="entry name" value="Znf-RING_euk"/>
</dbReference>
<dbReference type="Pfam" id="PF13445">
    <property type="entry name" value="zf-RING_UBOX"/>
    <property type="match status" value="1"/>
</dbReference>
<dbReference type="Ensembl" id="ENSXCOT00000008151.1">
    <property type="protein sequence ID" value="ENSXCOP00000008053.1"/>
    <property type="gene ID" value="ENSXCOG00000006186.1"/>
</dbReference>
<evidence type="ECO:0000313" key="7">
    <source>
        <dbReference type="Ensembl" id="ENSXCOP00000008053.1"/>
    </source>
</evidence>
<dbReference type="CDD" id="cd13733">
    <property type="entry name" value="SPRY_PRY_C-I_1"/>
    <property type="match status" value="1"/>
</dbReference>
<dbReference type="PRINTS" id="PR01407">
    <property type="entry name" value="BUTYPHLNCDUF"/>
</dbReference>
<dbReference type="InterPro" id="IPR043136">
    <property type="entry name" value="B30.2/SPRY_sf"/>
</dbReference>
<dbReference type="SUPFAM" id="SSF49899">
    <property type="entry name" value="Concanavalin A-like lectins/glucanases"/>
    <property type="match status" value="2"/>
</dbReference>
<keyword evidence="8" id="KW-1185">Reference proteome</keyword>
<evidence type="ECO:0000256" key="3">
    <source>
        <dbReference type="ARBA" id="ARBA00022833"/>
    </source>
</evidence>
<dbReference type="InterPro" id="IPR006574">
    <property type="entry name" value="PRY"/>
</dbReference>
<dbReference type="Gene3D" id="3.30.40.10">
    <property type="entry name" value="Zinc/RING finger domain, C3HC4 (zinc finger)"/>
    <property type="match status" value="1"/>
</dbReference>
<dbReference type="SUPFAM" id="SSF57850">
    <property type="entry name" value="RING/U-box"/>
    <property type="match status" value="1"/>
</dbReference>
<evidence type="ECO:0000313" key="8">
    <source>
        <dbReference type="Proteomes" id="UP000261380"/>
    </source>
</evidence>
<reference evidence="7" key="1">
    <citation type="submission" date="2025-08" db="UniProtKB">
        <authorList>
            <consortium name="Ensembl"/>
        </authorList>
    </citation>
    <scope>IDENTIFICATION</scope>
</reference>
<dbReference type="Gene3D" id="2.60.120.920">
    <property type="match status" value="2"/>
</dbReference>
<accession>A0A3B5L6W9</accession>
<dbReference type="InterPro" id="IPR001870">
    <property type="entry name" value="B30.2/SPRY"/>
</dbReference>
<dbReference type="InterPro" id="IPR003877">
    <property type="entry name" value="SPRY_dom"/>
</dbReference>
<evidence type="ECO:0000259" key="5">
    <source>
        <dbReference type="PROSITE" id="PS50089"/>
    </source>
</evidence>
<dbReference type="InterPro" id="IPR003879">
    <property type="entry name" value="Butyrophylin_SPRY"/>
</dbReference>
<keyword evidence="3" id="KW-0862">Zinc</keyword>
<dbReference type="InterPro" id="IPR013320">
    <property type="entry name" value="ConA-like_dom_sf"/>
</dbReference>
<dbReference type="PROSITE" id="PS50089">
    <property type="entry name" value="ZF_RING_2"/>
    <property type="match status" value="1"/>
</dbReference>
<dbReference type="SMART" id="SM00449">
    <property type="entry name" value="SPRY"/>
    <property type="match status" value="1"/>
</dbReference>
<dbReference type="SMART" id="SM00589">
    <property type="entry name" value="PRY"/>
    <property type="match status" value="1"/>
</dbReference>
<organism evidence="7 8">
    <name type="scientific">Xiphophorus couchianus</name>
    <name type="common">Monterrey platyfish</name>
    <dbReference type="NCBI Taxonomy" id="32473"/>
    <lineage>
        <taxon>Eukaryota</taxon>
        <taxon>Metazoa</taxon>
        <taxon>Chordata</taxon>
        <taxon>Craniata</taxon>
        <taxon>Vertebrata</taxon>
        <taxon>Euteleostomi</taxon>
        <taxon>Actinopterygii</taxon>
        <taxon>Neopterygii</taxon>
        <taxon>Teleostei</taxon>
        <taxon>Neoteleostei</taxon>
        <taxon>Acanthomorphata</taxon>
        <taxon>Ovalentaria</taxon>
        <taxon>Atherinomorphae</taxon>
        <taxon>Cyprinodontiformes</taxon>
        <taxon>Poeciliidae</taxon>
        <taxon>Poeciliinae</taxon>
        <taxon>Xiphophorus</taxon>
    </lineage>
</organism>
<dbReference type="Pfam" id="PF00622">
    <property type="entry name" value="SPRY"/>
    <property type="match status" value="1"/>
</dbReference>
<dbReference type="Pfam" id="PF13765">
    <property type="entry name" value="PRY"/>
    <property type="match status" value="1"/>
</dbReference>
<evidence type="ECO:0000256" key="2">
    <source>
        <dbReference type="ARBA" id="ARBA00022771"/>
    </source>
</evidence>
<sequence>MYQSSVLHLACPICMETFNDPVTTSCGHSFCMRCLELSISSFQIDYACPLCKTHLRKAPKVNNVLRDIVQEVKNTLSQTFTGAAGEVRCDACTVPKKKAEKSCLVCLASFCSTHLENHYSAKRLKGHKLTSLYSDETQIIDMMAQNQIFSSQNLRDSQSLKVHFTFFSHAVSKTVDLFLKNACSFSDFGFPVDVRLDPDTAHRRLVFSDDRSKVKDGGENQEAADSPKRYDVLGSVLGLNTLATGKSYWEMEVGSTTGWDLGVARGSANRRGRPALNPDNGYWVLVHFEECDVPKPFTAYAAMTAPPVSLSFKDKPKKIGVADHKGKLTLSPDNGYWVLVHYEAENYAAMTAPPTRVSLERKPSKVGVFVDQEEGLVSFYDVTARSHIYSFTECSFRDEIYPYFSPHYKQGEMNSEALVISSGHHSETD</sequence>
<feature type="domain" description="B30.2/SPRY" evidence="6">
    <location>
        <begin position="174"/>
        <end position="427"/>
    </location>
</feature>
<dbReference type="Proteomes" id="UP000261380">
    <property type="component" value="Unplaced"/>
</dbReference>
<protein>
    <submittedName>
        <fullName evidence="7">Uncharacterized protein</fullName>
    </submittedName>
</protein>
<keyword evidence="1" id="KW-0479">Metal-binding</keyword>
<dbReference type="GO" id="GO:0008270">
    <property type="term" value="F:zinc ion binding"/>
    <property type="evidence" value="ECO:0007669"/>
    <property type="project" value="UniProtKB-KW"/>
</dbReference>
<evidence type="ECO:0000259" key="6">
    <source>
        <dbReference type="PROSITE" id="PS50188"/>
    </source>
</evidence>
<proteinExistence type="predicted"/>
<dbReference type="PROSITE" id="PS50188">
    <property type="entry name" value="B302_SPRY"/>
    <property type="match status" value="1"/>
</dbReference>
<keyword evidence="2 4" id="KW-0863">Zinc-finger</keyword>
<dbReference type="InterPro" id="IPR001841">
    <property type="entry name" value="Znf_RING"/>
</dbReference>
<dbReference type="PANTHER" id="PTHR24103">
    <property type="entry name" value="E3 UBIQUITIN-PROTEIN LIGASE TRIM"/>
    <property type="match status" value="1"/>
</dbReference>
<dbReference type="AlphaFoldDB" id="A0A3B5L6W9"/>
<evidence type="ECO:0000256" key="4">
    <source>
        <dbReference type="PROSITE-ProRule" id="PRU00175"/>
    </source>
</evidence>
<dbReference type="Gene3D" id="4.10.830.40">
    <property type="match status" value="1"/>
</dbReference>
<feature type="domain" description="RING-type" evidence="5">
    <location>
        <begin position="11"/>
        <end position="52"/>
    </location>
</feature>